<evidence type="ECO:0000313" key="1">
    <source>
        <dbReference type="EMBL" id="KAI3710883.1"/>
    </source>
</evidence>
<reference evidence="1 2" key="2">
    <citation type="journal article" date="2022" name="Mol. Ecol. Resour.">
        <title>The genomes of chicory, endive, great burdock and yacon provide insights into Asteraceae paleo-polyploidization history and plant inulin production.</title>
        <authorList>
            <person name="Fan W."/>
            <person name="Wang S."/>
            <person name="Wang H."/>
            <person name="Wang A."/>
            <person name="Jiang F."/>
            <person name="Liu H."/>
            <person name="Zhao H."/>
            <person name="Xu D."/>
            <person name="Zhang Y."/>
        </authorList>
    </citation>
    <scope>NUCLEOTIDE SEQUENCE [LARGE SCALE GENOMIC DNA]</scope>
    <source>
        <strain evidence="2">cv. Punajuju</strain>
        <tissue evidence="1">Leaves</tissue>
    </source>
</reference>
<dbReference type="Proteomes" id="UP001055811">
    <property type="component" value="Linkage Group LG07"/>
</dbReference>
<accession>A0ACB9AND0</accession>
<evidence type="ECO:0000313" key="2">
    <source>
        <dbReference type="Proteomes" id="UP001055811"/>
    </source>
</evidence>
<keyword evidence="2" id="KW-1185">Reference proteome</keyword>
<protein>
    <submittedName>
        <fullName evidence="1">Uncharacterized protein</fullName>
    </submittedName>
</protein>
<reference evidence="2" key="1">
    <citation type="journal article" date="2022" name="Mol. Ecol. Resour.">
        <title>The genomes of chicory, endive, great burdock and yacon provide insights into Asteraceae palaeo-polyploidization history and plant inulin production.</title>
        <authorList>
            <person name="Fan W."/>
            <person name="Wang S."/>
            <person name="Wang H."/>
            <person name="Wang A."/>
            <person name="Jiang F."/>
            <person name="Liu H."/>
            <person name="Zhao H."/>
            <person name="Xu D."/>
            <person name="Zhang Y."/>
        </authorList>
    </citation>
    <scope>NUCLEOTIDE SEQUENCE [LARGE SCALE GENOMIC DNA]</scope>
    <source>
        <strain evidence="2">cv. Punajuju</strain>
    </source>
</reference>
<comment type="caution">
    <text evidence="1">The sequence shown here is derived from an EMBL/GenBank/DDBJ whole genome shotgun (WGS) entry which is preliminary data.</text>
</comment>
<organism evidence="1 2">
    <name type="scientific">Cichorium intybus</name>
    <name type="common">Chicory</name>
    <dbReference type="NCBI Taxonomy" id="13427"/>
    <lineage>
        <taxon>Eukaryota</taxon>
        <taxon>Viridiplantae</taxon>
        <taxon>Streptophyta</taxon>
        <taxon>Embryophyta</taxon>
        <taxon>Tracheophyta</taxon>
        <taxon>Spermatophyta</taxon>
        <taxon>Magnoliopsida</taxon>
        <taxon>eudicotyledons</taxon>
        <taxon>Gunneridae</taxon>
        <taxon>Pentapetalae</taxon>
        <taxon>asterids</taxon>
        <taxon>campanulids</taxon>
        <taxon>Asterales</taxon>
        <taxon>Asteraceae</taxon>
        <taxon>Cichorioideae</taxon>
        <taxon>Cichorieae</taxon>
        <taxon>Cichoriinae</taxon>
        <taxon>Cichorium</taxon>
    </lineage>
</organism>
<sequence length="74" mass="8321">MNSSNVEVEPAYSPTGIPTILKSNLDRSIVEEDNDGDTNQSANKDGFIIDEDDGRWIHRQSRVNIQENGNWDMA</sequence>
<proteinExistence type="predicted"/>
<dbReference type="EMBL" id="CM042015">
    <property type="protein sequence ID" value="KAI3710883.1"/>
    <property type="molecule type" value="Genomic_DNA"/>
</dbReference>
<name>A0ACB9AND0_CICIN</name>
<gene>
    <name evidence="1" type="ORF">L2E82_40678</name>
</gene>